<dbReference type="SUPFAM" id="SSF46626">
    <property type="entry name" value="Cytochrome c"/>
    <property type="match status" value="1"/>
</dbReference>
<evidence type="ECO:0000256" key="1">
    <source>
        <dbReference type="ARBA" id="ARBA00022617"/>
    </source>
</evidence>
<dbReference type="InterPro" id="IPR009056">
    <property type="entry name" value="Cyt_c-like_dom"/>
</dbReference>
<keyword evidence="3 4" id="KW-0408">Iron</keyword>
<dbReference type="Proteomes" id="UP000526501">
    <property type="component" value="Unassembled WGS sequence"/>
</dbReference>
<dbReference type="GO" id="GO:0046872">
    <property type="term" value="F:metal ion binding"/>
    <property type="evidence" value="ECO:0007669"/>
    <property type="project" value="UniProtKB-KW"/>
</dbReference>
<comment type="caution">
    <text evidence="6">The sequence shown here is derived from an EMBL/GenBank/DDBJ whole genome shotgun (WGS) entry which is preliminary data.</text>
</comment>
<gene>
    <name evidence="6" type="ORF">H5P27_17605</name>
</gene>
<dbReference type="GO" id="GO:0009055">
    <property type="term" value="F:electron transfer activity"/>
    <property type="evidence" value="ECO:0007669"/>
    <property type="project" value="InterPro"/>
</dbReference>
<keyword evidence="1 4" id="KW-0349">Heme</keyword>
<dbReference type="Gene3D" id="1.10.760.10">
    <property type="entry name" value="Cytochrome c-like domain"/>
    <property type="match status" value="1"/>
</dbReference>
<dbReference type="GO" id="GO:0020037">
    <property type="term" value="F:heme binding"/>
    <property type="evidence" value="ECO:0007669"/>
    <property type="project" value="InterPro"/>
</dbReference>
<evidence type="ECO:0000256" key="4">
    <source>
        <dbReference type="PROSITE-ProRule" id="PRU00433"/>
    </source>
</evidence>
<sequence>MMNMLLRLILLPILFHACALLHADEPVKLFILSLKFQTSEGSHVKEVSWDEISKLPTHSARLPMEIDEVEREMTYVYLSDFIAEFSSDEDVDFWLANCSDGYQSNFSPAIIEATNPYLILTVEGQPLGAWLAEIGHPEWGPFIINTEKTDSLRDPGHKNPWGVEEIIATNLDLALSELPEPFSDPDHSLGQDIYLNACLSCHSTDSDLMGGHVSTRNLTLLSLFASNSEEYFESMLIDPSATNPLATKMPSYAHYSNEEKESLKRLLTAVAGE</sequence>
<dbReference type="RefSeq" id="WP_185661737.1">
    <property type="nucleotide sequence ID" value="NZ_CAWPOO010000013.1"/>
</dbReference>
<evidence type="ECO:0000313" key="6">
    <source>
        <dbReference type="EMBL" id="MBC2607874.1"/>
    </source>
</evidence>
<keyword evidence="2 4" id="KW-0479">Metal-binding</keyword>
<keyword evidence="7" id="KW-1185">Reference proteome</keyword>
<accession>A0A7X1B8Y0</accession>
<proteinExistence type="predicted"/>
<evidence type="ECO:0000256" key="2">
    <source>
        <dbReference type="ARBA" id="ARBA00022723"/>
    </source>
</evidence>
<reference evidence="6 7" key="1">
    <citation type="submission" date="2020-07" db="EMBL/GenBank/DDBJ databases">
        <authorList>
            <person name="Feng X."/>
        </authorList>
    </citation>
    <scope>NUCLEOTIDE SEQUENCE [LARGE SCALE GENOMIC DNA]</scope>
    <source>
        <strain evidence="6 7">JCM23202</strain>
    </source>
</reference>
<dbReference type="PROSITE" id="PS51007">
    <property type="entry name" value="CYTC"/>
    <property type="match status" value="1"/>
</dbReference>
<protein>
    <recommendedName>
        <fullName evidence="5">Cytochrome c domain-containing protein</fullName>
    </recommendedName>
</protein>
<dbReference type="InterPro" id="IPR036909">
    <property type="entry name" value="Cyt_c-like_dom_sf"/>
</dbReference>
<evidence type="ECO:0000313" key="7">
    <source>
        <dbReference type="Proteomes" id="UP000526501"/>
    </source>
</evidence>
<dbReference type="AlphaFoldDB" id="A0A7X1B8Y0"/>
<evidence type="ECO:0000256" key="3">
    <source>
        <dbReference type="ARBA" id="ARBA00023004"/>
    </source>
</evidence>
<organism evidence="6 7">
    <name type="scientific">Pelagicoccus albus</name>
    <dbReference type="NCBI Taxonomy" id="415222"/>
    <lineage>
        <taxon>Bacteria</taxon>
        <taxon>Pseudomonadati</taxon>
        <taxon>Verrucomicrobiota</taxon>
        <taxon>Opitutia</taxon>
        <taxon>Puniceicoccales</taxon>
        <taxon>Pelagicoccaceae</taxon>
        <taxon>Pelagicoccus</taxon>
    </lineage>
</organism>
<dbReference type="EMBL" id="JACHVC010000013">
    <property type="protein sequence ID" value="MBC2607874.1"/>
    <property type="molecule type" value="Genomic_DNA"/>
</dbReference>
<evidence type="ECO:0000259" key="5">
    <source>
        <dbReference type="PROSITE" id="PS51007"/>
    </source>
</evidence>
<feature type="domain" description="Cytochrome c" evidence="5">
    <location>
        <begin position="185"/>
        <end position="271"/>
    </location>
</feature>
<name>A0A7X1B8Y0_9BACT</name>